<feature type="transmembrane region" description="Helical" evidence="6">
    <location>
        <begin position="166"/>
        <end position="183"/>
    </location>
</feature>
<dbReference type="HOGENOM" id="CLU_050201_0_0_5"/>
<dbReference type="InterPro" id="IPR002797">
    <property type="entry name" value="Polysacc_synth"/>
</dbReference>
<organism evidence="7 8">
    <name type="scientific">Hyphomicrobium denitrificans 1NES1</name>
    <dbReference type="NCBI Taxonomy" id="670307"/>
    <lineage>
        <taxon>Bacteria</taxon>
        <taxon>Pseudomonadati</taxon>
        <taxon>Pseudomonadota</taxon>
        <taxon>Alphaproteobacteria</taxon>
        <taxon>Hyphomicrobiales</taxon>
        <taxon>Hyphomicrobiaceae</taxon>
        <taxon>Hyphomicrobium</taxon>
    </lineage>
</organism>
<feature type="transmembrane region" description="Helical" evidence="6">
    <location>
        <begin position="142"/>
        <end position="160"/>
    </location>
</feature>
<evidence type="ECO:0000256" key="1">
    <source>
        <dbReference type="ARBA" id="ARBA00004651"/>
    </source>
</evidence>
<dbReference type="Proteomes" id="UP000005952">
    <property type="component" value="Chromosome"/>
</dbReference>
<dbReference type="Pfam" id="PF01943">
    <property type="entry name" value="Polysacc_synt"/>
    <property type="match status" value="1"/>
</dbReference>
<feature type="transmembrane region" description="Helical" evidence="6">
    <location>
        <begin position="352"/>
        <end position="370"/>
    </location>
</feature>
<feature type="transmembrane region" description="Helical" evidence="6">
    <location>
        <begin position="241"/>
        <end position="264"/>
    </location>
</feature>
<keyword evidence="4 6" id="KW-1133">Transmembrane helix</keyword>
<keyword evidence="5 6" id="KW-0472">Membrane</keyword>
<feature type="transmembrane region" description="Helical" evidence="6">
    <location>
        <begin position="79"/>
        <end position="98"/>
    </location>
</feature>
<feature type="transmembrane region" description="Helical" evidence="6">
    <location>
        <begin position="318"/>
        <end position="340"/>
    </location>
</feature>
<keyword evidence="8" id="KW-1185">Reference proteome</keyword>
<dbReference type="AlphaFoldDB" id="N0AZP6"/>
<comment type="subcellular location">
    <subcellularLocation>
        <location evidence="1">Cell membrane</location>
        <topology evidence="1">Multi-pass membrane protein</topology>
    </subcellularLocation>
</comment>
<dbReference type="InterPro" id="IPR050833">
    <property type="entry name" value="Poly_Biosynth_Transport"/>
</dbReference>
<dbReference type="GO" id="GO:0005886">
    <property type="term" value="C:plasma membrane"/>
    <property type="evidence" value="ECO:0007669"/>
    <property type="project" value="UniProtKB-SubCell"/>
</dbReference>
<keyword evidence="3 6" id="KW-0812">Transmembrane</keyword>
<dbReference type="RefSeq" id="WP_015596671.1">
    <property type="nucleotide sequence ID" value="NC_021172.1"/>
</dbReference>
<dbReference type="OrthoDB" id="8482265at2"/>
<dbReference type="KEGG" id="hdt:HYPDE_24748"/>
<dbReference type="PANTHER" id="PTHR30250:SF11">
    <property type="entry name" value="O-ANTIGEN TRANSPORTER-RELATED"/>
    <property type="match status" value="1"/>
</dbReference>
<name>N0AZP6_9HYPH</name>
<accession>N0AZP6</accession>
<protein>
    <submittedName>
        <fullName evidence="7">Polysaccharide biosynthesis protein</fullName>
    </submittedName>
</protein>
<feature type="transmembrane region" description="Helical" evidence="6">
    <location>
        <begin position="110"/>
        <end position="130"/>
    </location>
</feature>
<feature type="transmembrane region" description="Helical" evidence="6">
    <location>
        <begin position="12"/>
        <end position="33"/>
    </location>
</feature>
<dbReference type="PANTHER" id="PTHR30250">
    <property type="entry name" value="PST FAMILY PREDICTED COLANIC ACID TRANSPORTER"/>
    <property type="match status" value="1"/>
</dbReference>
<evidence type="ECO:0000313" key="8">
    <source>
        <dbReference type="Proteomes" id="UP000005952"/>
    </source>
</evidence>
<sequence>MKSLPAWSGSVATNVINLGFGIATGVLAARLLGPESRGELAEIQFWASAIAGMGICSLPSALSFFIARRQDQASMVGSALASAAALALLSLLCGLVLVDFAADPKLRNLQMLYLIFFLPANFVALTLVAIDHGRQDFARYNAFRLLPQATYMAGIILLWHQSALNVPMLLAASWLGTFLICIGRWCHIRYNGISVPRLREMTALLRTGLEFHTTAFAGILSQNADRVICITYFTHADLGRYAVALTLSGAGLGIVSSATSIVLFPKLAAAQSFAVRRHLVRNALGASCIIALMTNACIALIIPVMLPFLFGHEYDEAVPVAILLCIAQIPTCFVQTATVALRALDDWRAGPYAQLSALAIFVPVAAVIVPRFGLNGIAASLMFSQTAATALLLRRLQVCVGLSAVQCMTPELRWLIARLR</sequence>
<gene>
    <name evidence="7" type="ORF">HYPDE_24748</name>
</gene>
<evidence type="ECO:0000256" key="6">
    <source>
        <dbReference type="SAM" id="Phobius"/>
    </source>
</evidence>
<feature type="transmembrane region" description="Helical" evidence="6">
    <location>
        <begin position="45"/>
        <end position="67"/>
    </location>
</feature>
<evidence type="ECO:0000256" key="5">
    <source>
        <dbReference type="ARBA" id="ARBA00023136"/>
    </source>
</evidence>
<dbReference type="EMBL" id="CP005587">
    <property type="protein sequence ID" value="AGK56634.1"/>
    <property type="molecule type" value="Genomic_DNA"/>
</dbReference>
<dbReference type="eggNOG" id="COG2244">
    <property type="taxonomic scope" value="Bacteria"/>
</dbReference>
<keyword evidence="2" id="KW-1003">Cell membrane</keyword>
<evidence type="ECO:0000256" key="2">
    <source>
        <dbReference type="ARBA" id="ARBA00022475"/>
    </source>
</evidence>
<evidence type="ECO:0000313" key="7">
    <source>
        <dbReference type="EMBL" id="AGK56634.1"/>
    </source>
</evidence>
<evidence type="ECO:0000256" key="3">
    <source>
        <dbReference type="ARBA" id="ARBA00022692"/>
    </source>
</evidence>
<dbReference type="STRING" id="670307.HYPDE_24748"/>
<feature type="transmembrane region" description="Helical" evidence="6">
    <location>
        <begin position="284"/>
        <end position="306"/>
    </location>
</feature>
<evidence type="ECO:0000256" key="4">
    <source>
        <dbReference type="ARBA" id="ARBA00022989"/>
    </source>
</evidence>
<proteinExistence type="predicted"/>
<reference evidence="7 8" key="1">
    <citation type="journal article" date="2013" name="Genome Announc.">
        <title>Genome sequences for three denitrifying bacterial strains isolated from a uranium- and nitrate-contaminated subsurface environment.</title>
        <authorList>
            <person name="Venkatramanan R."/>
            <person name="Prakash O."/>
            <person name="Woyke T."/>
            <person name="Chain P."/>
            <person name="Goodwin L.A."/>
            <person name="Watson D."/>
            <person name="Brooks S."/>
            <person name="Kostka J.E."/>
            <person name="Green S.J."/>
        </authorList>
    </citation>
    <scope>NUCLEOTIDE SEQUENCE [LARGE SCALE GENOMIC DNA]</scope>
    <source>
        <strain evidence="7 8">1NES1</strain>
    </source>
</reference>